<gene>
    <name evidence="1" type="ORF">IE53DRAFT_321035</name>
</gene>
<evidence type="ECO:0000313" key="1">
    <source>
        <dbReference type="EMBL" id="PWN47533.1"/>
    </source>
</evidence>
<accession>A0ACD0NP00</accession>
<keyword evidence="2" id="KW-1185">Reference proteome</keyword>
<protein>
    <submittedName>
        <fullName evidence="1">Uncharacterized protein</fullName>
    </submittedName>
</protein>
<dbReference type="Proteomes" id="UP000245626">
    <property type="component" value="Unassembled WGS sequence"/>
</dbReference>
<reference evidence="1 2" key="1">
    <citation type="journal article" date="2018" name="Mol. Biol. Evol.">
        <title>Broad Genomic Sampling Reveals a Smut Pathogenic Ancestry of the Fungal Clade Ustilaginomycotina.</title>
        <authorList>
            <person name="Kijpornyongpan T."/>
            <person name="Mondo S.J."/>
            <person name="Barry K."/>
            <person name="Sandor L."/>
            <person name="Lee J."/>
            <person name="Lipzen A."/>
            <person name="Pangilinan J."/>
            <person name="LaButti K."/>
            <person name="Hainaut M."/>
            <person name="Henrissat B."/>
            <person name="Grigoriev I.V."/>
            <person name="Spatafora J.W."/>
            <person name="Aime M.C."/>
        </authorList>
    </citation>
    <scope>NUCLEOTIDE SEQUENCE [LARGE SCALE GENOMIC DNA]</scope>
    <source>
        <strain evidence="1 2">SA 807</strain>
    </source>
</reference>
<dbReference type="EMBL" id="KZ820406">
    <property type="protein sequence ID" value="PWN47533.1"/>
    <property type="molecule type" value="Genomic_DNA"/>
</dbReference>
<evidence type="ECO:0000313" key="2">
    <source>
        <dbReference type="Proteomes" id="UP000245626"/>
    </source>
</evidence>
<proteinExistence type="predicted"/>
<sequence>MQIQQEERDEDPFSILDQRDDPLLQPASPLLEIRQSQTTNTTSNVGTTDTTDSEPATPSEIANSSDTGSVGSGGNATLTENGCAMTTHLQTNQQASWSHGIVNTCCGDATGSTCYYRIQSTVSGTIACEIPSCTDLQSEDQSLHLGFKPLTSTNGKGKWGNVFPSFGMMSGAVSDLFLSRTSAAFSLLPILALAVVLF</sequence>
<organism evidence="1 2">
    <name type="scientific">Violaceomyces palustris</name>
    <dbReference type="NCBI Taxonomy" id="1673888"/>
    <lineage>
        <taxon>Eukaryota</taxon>
        <taxon>Fungi</taxon>
        <taxon>Dikarya</taxon>
        <taxon>Basidiomycota</taxon>
        <taxon>Ustilaginomycotina</taxon>
        <taxon>Ustilaginomycetes</taxon>
        <taxon>Violaceomycetales</taxon>
        <taxon>Violaceomycetaceae</taxon>
        <taxon>Violaceomyces</taxon>
    </lineage>
</organism>
<name>A0ACD0NP00_9BASI</name>